<organism evidence="3 4">
    <name type="scientific">Sphaerimonospora cavernae</name>
    <dbReference type="NCBI Taxonomy" id="1740611"/>
    <lineage>
        <taxon>Bacteria</taxon>
        <taxon>Bacillati</taxon>
        <taxon>Actinomycetota</taxon>
        <taxon>Actinomycetes</taxon>
        <taxon>Streptosporangiales</taxon>
        <taxon>Streptosporangiaceae</taxon>
        <taxon>Sphaerimonospora</taxon>
    </lineage>
</organism>
<dbReference type="Pfam" id="PF14014">
    <property type="entry name" value="DUF4230"/>
    <property type="match status" value="1"/>
</dbReference>
<gene>
    <name evidence="3" type="ORF">ACFHYQ_11835</name>
</gene>
<keyword evidence="2" id="KW-1133">Transmembrane helix</keyword>
<evidence type="ECO:0000256" key="2">
    <source>
        <dbReference type="SAM" id="Phobius"/>
    </source>
</evidence>
<sequence length="250" mass="27413">MDRRPPARRTPAGQPGARQTSSPPAQTPQTPQTPPGTASRRSRRAWRWPAGLLFAVLLVVAGARLTWSWLDPLGERIVDRSGPVLLRSMQDLSRFEAATGDFQVVVDLEKDAAFLPDAIKGSRTLFIGAGRVDAYVDFSGLSKDAVTVSPDRSAVSVRLPHAELEKANLDNKRSYVFAQQRGLLDRISDLLSSSPRDQQELYLLAERKISEAAAASDLRDRADRNTRAMLEGMLKSLGFTTVVIDHAAKP</sequence>
<comment type="caution">
    <text evidence="3">The sequence shown here is derived from an EMBL/GenBank/DDBJ whole genome shotgun (WGS) entry which is preliminary data.</text>
</comment>
<reference evidence="3 4" key="1">
    <citation type="submission" date="2024-09" db="EMBL/GenBank/DDBJ databases">
        <authorList>
            <person name="Sun Q."/>
            <person name="Mori K."/>
        </authorList>
    </citation>
    <scope>NUCLEOTIDE SEQUENCE [LARGE SCALE GENOMIC DNA]</scope>
    <source>
        <strain evidence="3 4">TBRC 1851</strain>
    </source>
</reference>
<dbReference type="RefSeq" id="WP_394301160.1">
    <property type="nucleotide sequence ID" value="NZ_JBHMQT010000021.1"/>
</dbReference>
<evidence type="ECO:0000313" key="3">
    <source>
        <dbReference type="EMBL" id="MFC0862983.1"/>
    </source>
</evidence>
<name>A0ABV6U3H0_9ACTN</name>
<proteinExistence type="predicted"/>
<dbReference type="Proteomes" id="UP001589870">
    <property type="component" value="Unassembled WGS sequence"/>
</dbReference>
<keyword evidence="2" id="KW-0812">Transmembrane</keyword>
<evidence type="ECO:0000256" key="1">
    <source>
        <dbReference type="SAM" id="MobiDB-lite"/>
    </source>
</evidence>
<evidence type="ECO:0000313" key="4">
    <source>
        <dbReference type="Proteomes" id="UP001589870"/>
    </source>
</evidence>
<accession>A0ABV6U3H0</accession>
<keyword evidence="4" id="KW-1185">Reference proteome</keyword>
<feature type="compositionally biased region" description="Low complexity" evidence="1">
    <location>
        <begin position="19"/>
        <end position="39"/>
    </location>
</feature>
<feature type="transmembrane region" description="Helical" evidence="2">
    <location>
        <begin position="50"/>
        <end position="70"/>
    </location>
</feature>
<dbReference type="EMBL" id="JBHMQT010000021">
    <property type="protein sequence ID" value="MFC0862983.1"/>
    <property type="molecule type" value="Genomic_DNA"/>
</dbReference>
<feature type="region of interest" description="Disordered" evidence="1">
    <location>
        <begin position="1"/>
        <end position="42"/>
    </location>
</feature>
<dbReference type="InterPro" id="IPR025324">
    <property type="entry name" value="DUF4230"/>
</dbReference>
<keyword evidence="2" id="KW-0472">Membrane</keyword>
<protein>
    <submittedName>
        <fullName evidence="3">DUF4230 domain-containing protein</fullName>
    </submittedName>
</protein>